<gene>
    <name evidence="1" type="ORF">PR048_003816</name>
</gene>
<dbReference type="Proteomes" id="UP001159363">
    <property type="component" value="Chromosome 1"/>
</dbReference>
<dbReference type="EMBL" id="JARBHB010000001">
    <property type="protein sequence ID" value="KAJ8898456.1"/>
    <property type="molecule type" value="Genomic_DNA"/>
</dbReference>
<comment type="caution">
    <text evidence="1">The sequence shown here is derived from an EMBL/GenBank/DDBJ whole genome shotgun (WGS) entry which is preliminary data.</text>
</comment>
<name>A0ABQ9IP28_9NEOP</name>
<dbReference type="InterPro" id="IPR000010">
    <property type="entry name" value="Cystatin_dom"/>
</dbReference>
<dbReference type="Gene3D" id="3.10.450.10">
    <property type="match status" value="1"/>
</dbReference>
<proteinExistence type="predicted"/>
<dbReference type="CDD" id="cd00042">
    <property type="entry name" value="CY"/>
    <property type="match status" value="1"/>
</dbReference>
<accession>A0ABQ9IP28</accession>
<protein>
    <submittedName>
        <fullName evidence="1">Uncharacterized protein</fullName>
    </submittedName>
</protein>
<evidence type="ECO:0000313" key="1">
    <source>
        <dbReference type="EMBL" id="KAJ8898456.1"/>
    </source>
</evidence>
<dbReference type="InterPro" id="IPR046350">
    <property type="entry name" value="Cystatin_sf"/>
</dbReference>
<keyword evidence="2" id="KW-1185">Reference proteome</keyword>
<sequence length="230" mass="25707">MAKVWRGREWRCDAKQVAAQQAATAGQATQLEGFVSGLLYRLTLKLRETESSGDQAASSSCRPDNNSDAQICYLEVWEKLWKNFFKVQNASCTPESRTRRAVLVSGRSPLSVDNENVQRLTGLAMSRLAQSPGSENKSVIHVVKAEWQDELLICCMLESRRGSSWPPPQLCDFKTTTTRYKLSMQTCPLPHPHITATLLLGSHQQITLPPTTPVSPKWCFSILPPIPWVP</sequence>
<evidence type="ECO:0000313" key="2">
    <source>
        <dbReference type="Proteomes" id="UP001159363"/>
    </source>
</evidence>
<dbReference type="SUPFAM" id="SSF54403">
    <property type="entry name" value="Cystatin/monellin"/>
    <property type="match status" value="1"/>
</dbReference>
<organism evidence="1 2">
    <name type="scientific">Dryococelus australis</name>
    <dbReference type="NCBI Taxonomy" id="614101"/>
    <lineage>
        <taxon>Eukaryota</taxon>
        <taxon>Metazoa</taxon>
        <taxon>Ecdysozoa</taxon>
        <taxon>Arthropoda</taxon>
        <taxon>Hexapoda</taxon>
        <taxon>Insecta</taxon>
        <taxon>Pterygota</taxon>
        <taxon>Neoptera</taxon>
        <taxon>Polyneoptera</taxon>
        <taxon>Phasmatodea</taxon>
        <taxon>Verophasmatodea</taxon>
        <taxon>Anareolatae</taxon>
        <taxon>Phasmatidae</taxon>
        <taxon>Eurycanthinae</taxon>
        <taxon>Dryococelus</taxon>
    </lineage>
</organism>
<reference evidence="1 2" key="1">
    <citation type="submission" date="2023-02" db="EMBL/GenBank/DDBJ databases">
        <title>LHISI_Scaffold_Assembly.</title>
        <authorList>
            <person name="Stuart O.P."/>
            <person name="Cleave R."/>
            <person name="Magrath M.J.L."/>
            <person name="Mikheyev A.S."/>
        </authorList>
    </citation>
    <scope>NUCLEOTIDE SEQUENCE [LARGE SCALE GENOMIC DNA]</scope>
    <source>
        <strain evidence="1">Daus_M_001</strain>
        <tissue evidence="1">Leg muscle</tissue>
    </source>
</reference>